<feature type="compositionally biased region" description="Low complexity" evidence="8">
    <location>
        <begin position="198"/>
        <end position="209"/>
    </location>
</feature>
<sequence length="231" mass="23654">MPSPTTVLSVLLLLAPLLASAHFHITYPGSRGFSEEDIFDYPCGGFPSPMAERVPFPLSGGPIQIDNEHTESLLQVTMALGNDPSGDDFVFDVVPTVQEYGPAEFCFGDVRAPADVAVRAGENATFQVITSGHEGGLYACVDVTFTDTPLSSSEYDSHCENATGVSVEAVEPGTMANMSAHDHGDGDGDGDGDEEGGEAAASSTSTGGAPAATWVGWAVGAVGVVGGLAVL</sequence>
<dbReference type="InterPro" id="IPR046530">
    <property type="entry name" value="BIM1-like_dom"/>
</dbReference>
<evidence type="ECO:0000256" key="9">
    <source>
        <dbReference type="SAM" id="SignalP"/>
    </source>
</evidence>
<protein>
    <recommendedName>
        <fullName evidence="10">Copper acquisition factor BIM1-like domain-containing protein</fullName>
    </recommendedName>
</protein>
<dbReference type="CDD" id="cd21176">
    <property type="entry name" value="LPMO_auxiliary-like"/>
    <property type="match status" value="1"/>
</dbReference>
<dbReference type="GO" id="GO:0005886">
    <property type="term" value="C:plasma membrane"/>
    <property type="evidence" value="ECO:0007669"/>
    <property type="project" value="UniProtKB-SubCell"/>
</dbReference>
<keyword evidence="4 9" id="KW-0732">Signal</keyword>
<evidence type="ECO:0000313" key="12">
    <source>
        <dbReference type="Proteomes" id="UP000799766"/>
    </source>
</evidence>
<keyword evidence="12" id="KW-1185">Reference proteome</keyword>
<dbReference type="Proteomes" id="UP000799766">
    <property type="component" value="Unassembled WGS sequence"/>
</dbReference>
<dbReference type="Pfam" id="PF20238">
    <property type="entry name" value="BIM1-like_dom"/>
    <property type="match status" value="1"/>
</dbReference>
<evidence type="ECO:0000313" key="11">
    <source>
        <dbReference type="EMBL" id="KAF2453213.1"/>
    </source>
</evidence>
<dbReference type="EMBL" id="MU001699">
    <property type="protein sequence ID" value="KAF2453213.1"/>
    <property type="molecule type" value="Genomic_DNA"/>
</dbReference>
<keyword evidence="7" id="KW-0449">Lipoprotein</keyword>
<dbReference type="OrthoDB" id="2146436at2759"/>
<keyword evidence="3" id="KW-0336">GPI-anchor</keyword>
<feature type="domain" description="Copper acquisition factor BIM1-like" evidence="10">
    <location>
        <begin position="20"/>
        <end position="164"/>
    </location>
</feature>
<evidence type="ECO:0000256" key="7">
    <source>
        <dbReference type="ARBA" id="ARBA00023288"/>
    </source>
</evidence>
<comment type="subcellular location">
    <subcellularLocation>
        <location evidence="1">Cell membrane</location>
        <topology evidence="1">Lipid-anchor</topology>
        <topology evidence="1">GPI-anchor</topology>
    </subcellularLocation>
</comment>
<proteinExistence type="predicted"/>
<evidence type="ECO:0000256" key="6">
    <source>
        <dbReference type="ARBA" id="ARBA00023180"/>
    </source>
</evidence>
<evidence type="ECO:0000259" key="10">
    <source>
        <dbReference type="Pfam" id="PF20238"/>
    </source>
</evidence>
<evidence type="ECO:0000256" key="5">
    <source>
        <dbReference type="ARBA" id="ARBA00023136"/>
    </source>
</evidence>
<feature type="signal peptide" evidence="9">
    <location>
        <begin position="1"/>
        <end position="21"/>
    </location>
</feature>
<keyword evidence="5" id="KW-0472">Membrane</keyword>
<dbReference type="GO" id="GO:0098552">
    <property type="term" value="C:side of membrane"/>
    <property type="evidence" value="ECO:0007669"/>
    <property type="project" value="UniProtKB-KW"/>
</dbReference>
<keyword evidence="6" id="KW-0325">Glycoprotein</keyword>
<gene>
    <name evidence="11" type="ORF">BDY21DRAFT_310987</name>
</gene>
<keyword evidence="2" id="KW-1003">Cell membrane</keyword>
<name>A0A6A6NPJ2_9PEZI</name>
<dbReference type="InterPro" id="IPR046936">
    <property type="entry name" value="BIM1-like"/>
</dbReference>
<organism evidence="11 12">
    <name type="scientific">Lineolata rhizophorae</name>
    <dbReference type="NCBI Taxonomy" id="578093"/>
    <lineage>
        <taxon>Eukaryota</taxon>
        <taxon>Fungi</taxon>
        <taxon>Dikarya</taxon>
        <taxon>Ascomycota</taxon>
        <taxon>Pezizomycotina</taxon>
        <taxon>Dothideomycetes</taxon>
        <taxon>Dothideomycetes incertae sedis</taxon>
        <taxon>Lineolatales</taxon>
        <taxon>Lineolataceae</taxon>
        <taxon>Lineolata</taxon>
    </lineage>
</organism>
<evidence type="ECO:0000256" key="4">
    <source>
        <dbReference type="ARBA" id="ARBA00022729"/>
    </source>
</evidence>
<evidence type="ECO:0000256" key="3">
    <source>
        <dbReference type="ARBA" id="ARBA00022622"/>
    </source>
</evidence>
<evidence type="ECO:0000256" key="8">
    <source>
        <dbReference type="SAM" id="MobiDB-lite"/>
    </source>
</evidence>
<reference evidence="11" key="1">
    <citation type="journal article" date="2020" name="Stud. Mycol.">
        <title>101 Dothideomycetes genomes: a test case for predicting lifestyles and emergence of pathogens.</title>
        <authorList>
            <person name="Haridas S."/>
            <person name="Albert R."/>
            <person name="Binder M."/>
            <person name="Bloem J."/>
            <person name="Labutti K."/>
            <person name="Salamov A."/>
            <person name="Andreopoulos B."/>
            <person name="Baker S."/>
            <person name="Barry K."/>
            <person name="Bills G."/>
            <person name="Bluhm B."/>
            <person name="Cannon C."/>
            <person name="Castanera R."/>
            <person name="Culley D."/>
            <person name="Daum C."/>
            <person name="Ezra D."/>
            <person name="Gonzalez J."/>
            <person name="Henrissat B."/>
            <person name="Kuo A."/>
            <person name="Liang C."/>
            <person name="Lipzen A."/>
            <person name="Lutzoni F."/>
            <person name="Magnuson J."/>
            <person name="Mondo S."/>
            <person name="Nolan M."/>
            <person name="Ohm R."/>
            <person name="Pangilinan J."/>
            <person name="Park H.-J."/>
            <person name="Ramirez L."/>
            <person name="Alfaro M."/>
            <person name="Sun H."/>
            <person name="Tritt A."/>
            <person name="Yoshinaga Y."/>
            <person name="Zwiers L.-H."/>
            <person name="Turgeon B."/>
            <person name="Goodwin S."/>
            <person name="Spatafora J."/>
            <person name="Crous P."/>
            <person name="Grigoriev I."/>
        </authorList>
    </citation>
    <scope>NUCLEOTIDE SEQUENCE</scope>
    <source>
        <strain evidence="11">ATCC 16933</strain>
    </source>
</reference>
<feature type="region of interest" description="Disordered" evidence="8">
    <location>
        <begin position="176"/>
        <end position="209"/>
    </location>
</feature>
<dbReference type="AlphaFoldDB" id="A0A6A6NPJ2"/>
<evidence type="ECO:0000256" key="2">
    <source>
        <dbReference type="ARBA" id="ARBA00022475"/>
    </source>
</evidence>
<feature type="chain" id="PRO_5025624651" description="Copper acquisition factor BIM1-like domain-containing protein" evidence="9">
    <location>
        <begin position="22"/>
        <end position="231"/>
    </location>
</feature>
<dbReference type="PANTHER" id="PTHR34992:SF1">
    <property type="entry name" value="COPPER ACQUISITION FACTOR BIM1-LIKE DOMAIN-CONTAINING PROTEIN"/>
    <property type="match status" value="1"/>
</dbReference>
<accession>A0A6A6NPJ2</accession>
<evidence type="ECO:0000256" key="1">
    <source>
        <dbReference type="ARBA" id="ARBA00004609"/>
    </source>
</evidence>
<feature type="compositionally biased region" description="Acidic residues" evidence="8">
    <location>
        <begin position="187"/>
        <end position="197"/>
    </location>
</feature>
<dbReference type="PANTHER" id="PTHR34992">
    <property type="entry name" value="HYPHAL ANASTAMOSIS-7 PROTEIN"/>
    <property type="match status" value="1"/>
</dbReference>